<dbReference type="EMBL" id="JACOFZ010000003">
    <property type="protein sequence ID" value="MBC3881925.1"/>
    <property type="molecule type" value="Genomic_DNA"/>
</dbReference>
<accession>A0A923KLJ6</accession>
<dbReference type="InterPro" id="IPR029058">
    <property type="entry name" value="AB_hydrolase_fold"/>
</dbReference>
<gene>
    <name evidence="1" type="ORF">H8K36_11100</name>
</gene>
<keyword evidence="1" id="KW-0378">Hydrolase</keyword>
<evidence type="ECO:0000313" key="1">
    <source>
        <dbReference type="EMBL" id="MBC3881925.1"/>
    </source>
</evidence>
<reference evidence="1" key="1">
    <citation type="submission" date="2020-08" db="EMBL/GenBank/DDBJ databases">
        <title>Novel species isolated from subtropical streams in China.</title>
        <authorList>
            <person name="Lu H."/>
        </authorList>
    </citation>
    <scope>NUCLEOTIDE SEQUENCE</scope>
    <source>
        <strain evidence="1">LX22W</strain>
    </source>
</reference>
<sequence>MSKFIIFPGIGNSGPEHWQSLWEKSGIDAVRVPQRDWNYPVCSEWVDVLEDTVIEAGDSAVIVAHSLACITIAHWASARHTKIKAAFLVAPPNPDGSHFPDAAVGFSPLPITKFNFPSMVVASTNDPYSSIEFSEQCASNWGSKLVNIGDAGHINISSGFGAWSDGFKLLEQLSR</sequence>
<protein>
    <submittedName>
        <fullName evidence="1">Alpha/beta hydrolase</fullName>
    </submittedName>
</protein>
<evidence type="ECO:0000313" key="2">
    <source>
        <dbReference type="Proteomes" id="UP000627446"/>
    </source>
</evidence>
<dbReference type="SUPFAM" id="SSF53474">
    <property type="entry name" value="alpha/beta-Hydrolases"/>
    <property type="match status" value="1"/>
</dbReference>
<dbReference type="Gene3D" id="3.40.50.1820">
    <property type="entry name" value="alpha/beta hydrolase"/>
    <property type="match status" value="1"/>
</dbReference>
<organism evidence="1 2">
    <name type="scientific">Undibacterium nitidum</name>
    <dbReference type="NCBI Taxonomy" id="2762298"/>
    <lineage>
        <taxon>Bacteria</taxon>
        <taxon>Pseudomonadati</taxon>
        <taxon>Pseudomonadota</taxon>
        <taxon>Betaproteobacteria</taxon>
        <taxon>Burkholderiales</taxon>
        <taxon>Oxalobacteraceae</taxon>
        <taxon>Undibacterium</taxon>
    </lineage>
</organism>
<dbReference type="AlphaFoldDB" id="A0A923KLJ6"/>
<dbReference type="Pfam" id="PF06821">
    <property type="entry name" value="Ser_hydrolase"/>
    <property type="match status" value="1"/>
</dbReference>
<name>A0A923KLJ6_9BURK</name>
<proteinExistence type="predicted"/>
<dbReference type="GO" id="GO:0016787">
    <property type="term" value="F:hydrolase activity"/>
    <property type="evidence" value="ECO:0007669"/>
    <property type="project" value="UniProtKB-KW"/>
</dbReference>
<comment type="caution">
    <text evidence="1">The sequence shown here is derived from an EMBL/GenBank/DDBJ whole genome shotgun (WGS) entry which is preliminary data.</text>
</comment>
<keyword evidence="2" id="KW-1185">Reference proteome</keyword>
<dbReference type="InterPro" id="IPR010662">
    <property type="entry name" value="RBBP9/YdeN"/>
</dbReference>
<dbReference type="RefSeq" id="WP_186916418.1">
    <property type="nucleotide sequence ID" value="NZ_JACOFZ010000003.1"/>
</dbReference>
<dbReference type="Proteomes" id="UP000627446">
    <property type="component" value="Unassembled WGS sequence"/>
</dbReference>